<organism evidence="2">
    <name type="scientific">Zea mays</name>
    <name type="common">Maize</name>
    <dbReference type="NCBI Taxonomy" id="4577"/>
    <lineage>
        <taxon>Eukaryota</taxon>
        <taxon>Viridiplantae</taxon>
        <taxon>Streptophyta</taxon>
        <taxon>Embryophyta</taxon>
        <taxon>Tracheophyta</taxon>
        <taxon>Spermatophyta</taxon>
        <taxon>Magnoliopsida</taxon>
        <taxon>Liliopsida</taxon>
        <taxon>Poales</taxon>
        <taxon>Poaceae</taxon>
        <taxon>PACMAD clade</taxon>
        <taxon>Panicoideae</taxon>
        <taxon>Andropogonodae</taxon>
        <taxon>Andropogoneae</taxon>
        <taxon>Tripsacinae</taxon>
        <taxon>Zea</taxon>
    </lineage>
</organism>
<evidence type="ECO:0000256" key="1">
    <source>
        <dbReference type="SAM" id="Phobius"/>
    </source>
</evidence>
<feature type="transmembrane region" description="Helical" evidence="1">
    <location>
        <begin position="27"/>
        <end position="48"/>
    </location>
</feature>
<proteinExistence type="evidence at transcript level"/>
<dbReference type="AlphaFoldDB" id="C4J5A5"/>
<name>C4J5A5_MAIZE</name>
<reference evidence="2" key="2">
    <citation type="submission" date="2012-06" db="EMBL/GenBank/DDBJ databases">
        <authorList>
            <person name="Yu Y."/>
            <person name="Currie J."/>
            <person name="Lomeli R."/>
            <person name="Angelova A."/>
            <person name="Collura K."/>
            <person name="Wissotski M."/>
            <person name="Campos D."/>
            <person name="Kudrna D."/>
            <person name="Golser W."/>
            <person name="Ashely E."/>
            <person name="Descour A."/>
            <person name="Fernandes J."/>
            <person name="Soderlund C."/>
            <person name="Walbot V."/>
        </authorList>
    </citation>
    <scope>NUCLEOTIDE SEQUENCE</scope>
    <source>
        <strain evidence="2">B73</strain>
    </source>
</reference>
<keyword evidence="1" id="KW-0812">Transmembrane</keyword>
<keyword evidence="1" id="KW-1133">Transmembrane helix</keyword>
<keyword evidence="1" id="KW-0472">Membrane</keyword>
<accession>C4J5A5</accession>
<dbReference type="EMBL" id="BT086002">
    <property type="protein sequence ID" value="ACR36355.1"/>
    <property type="molecule type" value="mRNA"/>
</dbReference>
<protein>
    <submittedName>
        <fullName evidence="2">Uncharacterized protein</fullName>
    </submittedName>
</protein>
<sequence length="237" mass="24867">MQHSSFTASSVLRTGVGRYSTVAADGIAAALLGGLPALLEVLLVVLLGGVEPSRRQDLGDDRVLPLLLLRSQRLARQRLLLCRVVVDARPVLRPDVVALSVERGGVVLGPEDVEEDVVGAGLGVVVHADHLGVARAVAADVAVGGGVAVALRVPHLRARHAWEALVHQLHAPEAARGELGQGQAFARRRVPVRRQGRARRVSGGHGGARGRPMCLGWDGGGFVCGGAESRRTRLPSE</sequence>
<evidence type="ECO:0000313" key="2">
    <source>
        <dbReference type="EMBL" id="ACR36355.1"/>
    </source>
</evidence>
<reference evidence="2" key="1">
    <citation type="journal article" date="2009" name="PLoS Genet.">
        <title>Sequencing, mapping, and analysis of 27,455 maize full-length cDNAs.</title>
        <authorList>
            <person name="Soderlund C."/>
            <person name="Descour A."/>
            <person name="Kudrna D."/>
            <person name="Bomhoff M."/>
            <person name="Boyd L."/>
            <person name="Currie J."/>
            <person name="Angelova A."/>
            <person name="Collura K."/>
            <person name="Wissotski M."/>
            <person name="Ashley E."/>
            <person name="Morrow D."/>
            <person name="Fernandes J."/>
            <person name="Walbot V."/>
            <person name="Yu Y."/>
        </authorList>
    </citation>
    <scope>NUCLEOTIDE SEQUENCE</scope>
    <source>
        <strain evidence="2">B73</strain>
    </source>
</reference>